<dbReference type="AlphaFoldDB" id="A0A507QLP7"/>
<feature type="compositionally biased region" description="Low complexity" evidence="1">
    <location>
        <begin position="91"/>
        <end position="102"/>
    </location>
</feature>
<feature type="region of interest" description="Disordered" evidence="1">
    <location>
        <begin position="1"/>
        <end position="126"/>
    </location>
</feature>
<feature type="compositionally biased region" description="Polar residues" evidence="1">
    <location>
        <begin position="155"/>
        <end position="169"/>
    </location>
</feature>
<sequence>MPPDLNSLSPQNPSSSSPSQHRDGQPPFGDLVQPHPPQSQPPPPHASARSPLASTRAARVSVSEQHRSANGPGHVPTPERSGTVGHAIRTASPSSVGSSPAAIGDPHHHHRTPSLGELHQELEQEQEAQVNRLLQTIRSQQLQLQQLQLQQLQPLESGTTVPEEQTPPSEQLISLPQIPPLPAPAARASPQISSSLSNWRSSQPSSLTSSPNLRPLSRSLEGYEWAPGTSETSTRRSSRDETAFYQAEAAMLTRENQILRQRIRELERQVREFTRSSSQPSVPQSGESRSIGS</sequence>
<feature type="region of interest" description="Disordered" evidence="1">
    <location>
        <begin position="270"/>
        <end position="293"/>
    </location>
</feature>
<dbReference type="Proteomes" id="UP000319663">
    <property type="component" value="Unassembled WGS sequence"/>
</dbReference>
<feature type="compositionally biased region" description="Pro residues" evidence="1">
    <location>
        <begin position="34"/>
        <end position="45"/>
    </location>
</feature>
<evidence type="ECO:0000256" key="1">
    <source>
        <dbReference type="SAM" id="MobiDB-lite"/>
    </source>
</evidence>
<feature type="region of interest" description="Disordered" evidence="1">
    <location>
        <begin position="155"/>
        <end position="241"/>
    </location>
</feature>
<dbReference type="PANTHER" id="PTHR39610">
    <property type="entry name" value="BZIP DOMAIN-CONTAINING PROTEIN-RELATED"/>
    <property type="match status" value="1"/>
</dbReference>
<reference evidence="2 3" key="1">
    <citation type="submission" date="2019-06" db="EMBL/GenBank/DDBJ databases">
        <title>Wine fermentation using esterase from Monascus purpureus.</title>
        <authorList>
            <person name="Geng C."/>
            <person name="Zhang Y."/>
        </authorList>
    </citation>
    <scope>NUCLEOTIDE SEQUENCE [LARGE SCALE GENOMIC DNA]</scope>
    <source>
        <strain evidence="2">HQ1</strain>
    </source>
</reference>
<evidence type="ECO:0008006" key="4">
    <source>
        <dbReference type="Google" id="ProtNLM"/>
    </source>
</evidence>
<gene>
    <name evidence="2" type="ORF">MPDQ_004500</name>
</gene>
<keyword evidence="3" id="KW-1185">Reference proteome</keyword>
<dbReference type="OrthoDB" id="5407781at2759"/>
<dbReference type="EMBL" id="VIFY01000291">
    <property type="protein sequence ID" value="TQB67860.1"/>
    <property type="molecule type" value="Genomic_DNA"/>
</dbReference>
<protein>
    <recommendedName>
        <fullName evidence="4">BZIP domain-containing protein</fullName>
    </recommendedName>
</protein>
<proteinExistence type="predicted"/>
<dbReference type="PANTHER" id="PTHR39610:SF2">
    <property type="entry name" value="BZIP DOMAIN-CONTAINING PROTEIN"/>
    <property type="match status" value="1"/>
</dbReference>
<organism evidence="2 3">
    <name type="scientific">Monascus purpureus</name>
    <name type="common">Red mold</name>
    <name type="synonym">Monascus anka</name>
    <dbReference type="NCBI Taxonomy" id="5098"/>
    <lineage>
        <taxon>Eukaryota</taxon>
        <taxon>Fungi</taxon>
        <taxon>Dikarya</taxon>
        <taxon>Ascomycota</taxon>
        <taxon>Pezizomycotina</taxon>
        <taxon>Eurotiomycetes</taxon>
        <taxon>Eurotiomycetidae</taxon>
        <taxon>Eurotiales</taxon>
        <taxon>Aspergillaceae</taxon>
        <taxon>Monascus</taxon>
    </lineage>
</organism>
<name>A0A507QLP7_MONPU</name>
<accession>A0A507QLP7</accession>
<evidence type="ECO:0000313" key="3">
    <source>
        <dbReference type="Proteomes" id="UP000319663"/>
    </source>
</evidence>
<evidence type="ECO:0000313" key="2">
    <source>
        <dbReference type="EMBL" id="TQB67860.1"/>
    </source>
</evidence>
<feature type="compositionally biased region" description="Low complexity" evidence="1">
    <location>
        <begin position="1"/>
        <end position="19"/>
    </location>
</feature>
<comment type="caution">
    <text evidence="2">The sequence shown here is derived from an EMBL/GenBank/DDBJ whole genome shotgun (WGS) entry which is preliminary data.</text>
</comment>
<feature type="compositionally biased region" description="Low complexity" evidence="1">
    <location>
        <begin position="201"/>
        <end position="220"/>
    </location>
</feature>
<feature type="compositionally biased region" description="Polar residues" evidence="1">
    <location>
        <begin position="275"/>
        <end position="293"/>
    </location>
</feature>